<feature type="binding site" evidence="1">
    <location>
        <position position="196"/>
    </location>
    <ligand>
        <name>ATP</name>
        <dbReference type="ChEBI" id="CHEBI:30616"/>
    </ligand>
</feature>
<dbReference type="Pfam" id="PF13784">
    <property type="entry name" value="Fic_N"/>
    <property type="match status" value="1"/>
</dbReference>
<dbReference type="SUPFAM" id="SSF140931">
    <property type="entry name" value="Fic-like"/>
    <property type="match status" value="1"/>
</dbReference>
<reference evidence="5" key="1">
    <citation type="journal article" date="2004" name="Nature">
        <title>Community structure and metabolism through reconstruction of microbial genomes from the environment.</title>
        <authorList>
            <person name="Tyson G.W."/>
            <person name="Chapman J."/>
            <person name="Hugenholtz P."/>
            <person name="Allen E.E."/>
            <person name="Ram R.J."/>
            <person name="Richardson P.M."/>
            <person name="Solovyev V.V."/>
            <person name="Rubin E.M."/>
            <person name="Rokhsar D.S."/>
            <person name="Banfield J.F."/>
        </authorList>
    </citation>
    <scope>NUCLEOTIDE SEQUENCE [LARGE SCALE GENOMIC DNA]</scope>
</reference>
<evidence type="ECO:0000256" key="2">
    <source>
        <dbReference type="PIRSR" id="PIRSR640198-1"/>
    </source>
</evidence>
<protein>
    <recommendedName>
        <fullName evidence="4">Fido domain-containing protein</fullName>
    </recommendedName>
</protein>
<evidence type="ECO:0000256" key="3">
    <source>
        <dbReference type="PIRSR" id="PIRSR640198-2"/>
    </source>
</evidence>
<dbReference type="PIRSF" id="PIRSF038925">
    <property type="entry name" value="AMP-prot_trans"/>
    <property type="match status" value="1"/>
</dbReference>
<proteinExistence type="predicted"/>
<feature type="binding site" evidence="1">
    <location>
        <position position="62"/>
    </location>
    <ligand>
        <name>ATP</name>
        <dbReference type="ChEBI" id="CHEBI:30616"/>
    </ligand>
</feature>
<dbReference type="PROSITE" id="PS51459">
    <property type="entry name" value="FIDO"/>
    <property type="match status" value="1"/>
</dbReference>
<dbReference type="AlphaFoldDB" id="B6AP85"/>
<dbReference type="Pfam" id="PF02661">
    <property type="entry name" value="Fic"/>
    <property type="match status" value="1"/>
</dbReference>
<dbReference type="GO" id="GO:0005524">
    <property type="term" value="F:ATP binding"/>
    <property type="evidence" value="ECO:0007669"/>
    <property type="project" value="UniProtKB-KW"/>
</dbReference>
<dbReference type="InterPro" id="IPR036597">
    <property type="entry name" value="Fido-like_dom_sf"/>
</dbReference>
<feature type="binding site" evidence="1">
    <location>
        <position position="238"/>
    </location>
    <ligand>
        <name>ATP</name>
        <dbReference type="ChEBI" id="CHEBI:30616"/>
    </ligand>
</feature>
<dbReference type="Gene3D" id="1.10.3290.10">
    <property type="entry name" value="Fido-like domain"/>
    <property type="match status" value="1"/>
</dbReference>
<feature type="binding site" evidence="3">
    <location>
        <begin position="200"/>
        <end position="207"/>
    </location>
    <ligand>
        <name>ATP</name>
        <dbReference type="ChEBI" id="CHEBI:30616"/>
    </ligand>
</feature>
<dbReference type="InterPro" id="IPR040198">
    <property type="entry name" value="Fido_containing"/>
</dbReference>
<feature type="binding site" evidence="3">
    <location>
        <begin position="238"/>
        <end position="239"/>
    </location>
    <ligand>
        <name>ATP</name>
        <dbReference type="ChEBI" id="CHEBI:30616"/>
    </ligand>
</feature>
<feature type="active site" evidence="2">
    <location>
        <position position="196"/>
    </location>
</feature>
<dbReference type="EMBL" id="DS995260">
    <property type="protein sequence ID" value="EDZ39071.1"/>
    <property type="molecule type" value="Genomic_DNA"/>
</dbReference>
<organism evidence="5">
    <name type="scientific">Leptospirillum sp. Group II '5-way CG'</name>
    <dbReference type="NCBI Taxonomy" id="419541"/>
    <lineage>
        <taxon>Bacteria</taxon>
        <taxon>Pseudomonadati</taxon>
        <taxon>Nitrospirota</taxon>
        <taxon>Nitrospiria</taxon>
        <taxon>Nitrospirales</taxon>
        <taxon>Nitrospiraceae</taxon>
        <taxon>Leptospirillum</taxon>
    </lineage>
</organism>
<feature type="binding site" evidence="1">
    <location>
        <begin position="201"/>
        <end position="207"/>
    </location>
    <ligand>
        <name>ATP</name>
        <dbReference type="ChEBI" id="CHEBI:30616"/>
    </ligand>
</feature>
<dbReference type="PANTHER" id="PTHR13504">
    <property type="entry name" value="FIDO DOMAIN-CONTAINING PROTEIN DDB_G0283145"/>
    <property type="match status" value="1"/>
</dbReference>
<name>B6AP85_9BACT</name>
<dbReference type="PANTHER" id="PTHR13504:SF38">
    <property type="entry name" value="FIDO DOMAIN-CONTAINING PROTEIN"/>
    <property type="match status" value="1"/>
</dbReference>
<evidence type="ECO:0000259" key="4">
    <source>
        <dbReference type="PROSITE" id="PS51459"/>
    </source>
</evidence>
<reference evidence="5" key="2">
    <citation type="journal article" date="2008" name="PLoS Biol.">
        <title>Population genomic analysis of strain variation in Leptospirillum group II bacteria involved in acid mine drainage formation.</title>
        <authorList>
            <person name="Simmons S.L."/>
            <person name="Dibartolo G."/>
            <person name="Denef V.J."/>
            <person name="Goltsman D.S."/>
            <person name="Thelen M.P."/>
            <person name="Banfield J.F."/>
        </authorList>
    </citation>
    <scope>NUCLEOTIDE SEQUENCE [LARGE SCALE GENOMIC DNA]</scope>
</reference>
<keyword evidence="1" id="KW-0067">ATP-binding</keyword>
<dbReference type="InterPro" id="IPR026287">
    <property type="entry name" value="SoFic-like"/>
</dbReference>
<keyword evidence="1" id="KW-0547">Nucleotide-binding</keyword>
<dbReference type="InterPro" id="IPR025758">
    <property type="entry name" value="Fic/DOC_N"/>
</dbReference>
<evidence type="ECO:0000313" key="5">
    <source>
        <dbReference type="EMBL" id="EDZ39071.1"/>
    </source>
</evidence>
<sequence length="368" mass="41253">MNPYTPGTLPPVGLDYGNIITLVGQANAALARYDGLLQGIINPEVLLSPLTTQEAVLSSKIEGTQATLDEVLEHEAGQKMSPEKTDDILEIVNYRAALQMAANALSDRSLSLQLIREMHSLLMDGVRGEDKIPGRFRTDQVYIGRPGSKIEQATFIPPAPLQLSDHMETLERYMSFEEKDALLQTAVVHAQFEMIHPFKDGNGRIGRLLIPLFLYQKKVLSRPMFYLSGYLESHREEYYGRLGAISRAGDWEGWIIFFLNSIIEQAKVNSDKVKGILALYNRLKLEIVNITHSQFAINALDAIFRKPIFKSTDFFTRSGIPTRPTASSILRQMQTSGILVPLREASGRRPATFCFQELINLTEGRKVV</sequence>
<accession>B6AP85</accession>
<evidence type="ECO:0000256" key="1">
    <source>
        <dbReference type="PIRSR" id="PIRSR038925-1"/>
    </source>
</evidence>
<gene>
    <name evidence="5" type="ORF">CGL2_09933003</name>
</gene>
<feature type="domain" description="Fido" evidence="4">
    <location>
        <begin position="110"/>
        <end position="260"/>
    </location>
</feature>
<dbReference type="InterPro" id="IPR003812">
    <property type="entry name" value="Fido"/>
</dbReference>